<dbReference type="STRING" id="284581.AMD01_05925"/>
<comment type="caution">
    <text evidence="2">The sequence shown here is derived from an EMBL/GenBank/DDBJ whole genome shotgun (WGS) entry which is preliminary data.</text>
</comment>
<reference evidence="3" key="1">
    <citation type="submission" date="2015-08" db="EMBL/GenBank/DDBJ databases">
        <title>Fjat-14210 dsm16467.</title>
        <authorList>
            <person name="Liu B."/>
            <person name="Wang J."/>
            <person name="Zhu Y."/>
            <person name="Liu G."/>
            <person name="Chen Q."/>
            <person name="Chen Z."/>
            <person name="Lan J."/>
            <person name="Che J."/>
            <person name="Ge C."/>
            <person name="Shi H."/>
            <person name="Pan Z."/>
            <person name="Liu X."/>
        </authorList>
    </citation>
    <scope>NUCLEOTIDE SEQUENCE [LARGE SCALE GENOMIC DNA]</scope>
    <source>
        <strain evidence="3">DSM 16467</strain>
    </source>
</reference>
<dbReference type="EMBL" id="LILC01000007">
    <property type="protein sequence ID" value="KOO47577.1"/>
    <property type="molecule type" value="Genomic_DNA"/>
</dbReference>
<dbReference type="PATRIC" id="fig|284581.3.peg.4583"/>
<name>A0A0M0L9P7_9BACI</name>
<accession>A0A0M0L9P7</accession>
<protein>
    <recommendedName>
        <fullName evidence="1">DUF2357 domain-containing protein</fullName>
    </recommendedName>
</protein>
<dbReference type="InterPro" id="IPR018633">
    <property type="entry name" value="DUF2357"/>
</dbReference>
<keyword evidence="3" id="KW-1185">Reference proteome</keyword>
<dbReference type="Proteomes" id="UP000037558">
    <property type="component" value="Unassembled WGS sequence"/>
</dbReference>
<sequence length="565" mass="66399">MDLLRSGSPLNEPLLIVETDDFTLTVTGRAYHEQYEKMKVYYGINNDEMLLSWRGKRIRRLNVQHEALSPLQNEWWTRPLFFEQATYQLTVVPKNDRMLAYRQKQDRFVQRIQQVQIEDRSILVGEMTFRRELGSFSFSIWDEKADEMLLNMDIEIFPTKVPYHSMYMLLLQETNDLIEGLPYHPESGSYIGVRPAPKGKSSSLVHFSYLLIQMLEGFLEQVDWIEQHAHATLSTQYRPTKRVTALDMTSYARSYIRKHPKVLENGQEHPVPQKGLKRSQELVPNSPENQAIKGMLQRLESKIAELDDLLDEPSVPDFFTKTMNRHLATLRPLVQERLQRSFWKGVQSSPIIPASNQMRMGRGYKEAYRLFLHMNGQLVMERSAYQLAVRPLYQLYEYWTFLKLCEILNKHFQRTQKAPHAYMVLPTGSRQYFRNQELEITIVFQPTLETPTSVQRPDILVEWTRNEGTRSFIFDAKYRANVNETVSTPLVDDIYTMHRYRDAYREKDGRRKALGACVLFPGLSHEEYQHTQFYQSLETVKIGGLPFLPTHTLMVETFLLHLLQQ</sequence>
<dbReference type="RefSeq" id="WP_053400483.1">
    <property type="nucleotide sequence ID" value="NZ_LILC01000007.1"/>
</dbReference>
<proteinExistence type="predicted"/>
<gene>
    <name evidence="2" type="ORF">AMD01_05925</name>
</gene>
<dbReference type="AlphaFoldDB" id="A0A0M0L9P7"/>
<dbReference type="Pfam" id="PF04411">
    <property type="entry name" value="PDDEXK_7"/>
    <property type="match status" value="1"/>
</dbReference>
<evidence type="ECO:0000313" key="3">
    <source>
        <dbReference type="Proteomes" id="UP000037558"/>
    </source>
</evidence>
<organism evidence="2 3">
    <name type="scientific">Priestia koreensis</name>
    <dbReference type="NCBI Taxonomy" id="284581"/>
    <lineage>
        <taxon>Bacteria</taxon>
        <taxon>Bacillati</taxon>
        <taxon>Bacillota</taxon>
        <taxon>Bacilli</taxon>
        <taxon>Bacillales</taxon>
        <taxon>Bacillaceae</taxon>
        <taxon>Priestia</taxon>
    </lineage>
</organism>
<evidence type="ECO:0000313" key="2">
    <source>
        <dbReference type="EMBL" id="KOO47577.1"/>
    </source>
</evidence>
<evidence type="ECO:0000259" key="1">
    <source>
        <dbReference type="Pfam" id="PF09823"/>
    </source>
</evidence>
<dbReference type="InterPro" id="IPR007505">
    <property type="entry name" value="PDDEXK_7"/>
</dbReference>
<feature type="domain" description="DUF2357" evidence="1">
    <location>
        <begin position="124"/>
        <end position="371"/>
    </location>
</feature>
<dbReference type="Pfam" id="PF09823">
    <property type="entry name" value="DUF2357"/>
    <property type="match status" value="1"/>
</dbReference>